<accession>A0A7X4KE35</accession>
<dbReference type="Proteomes" id="UP000450012">
    <property type="component" value="Unassembled WGS sequence"/>
</dbReference>
<keyword evidence="3" id="KW-1185">Reference proteome</keyword>
<proteinExistence type="predicted"/>
<comment type="caution">
    <text evidence="2">The sequence shown here is derived from an EMBL/GenBank/DDBJ whole genome shotgun (WGS) entry which is preliminary data.</text>
</comment>
<dbReference type="InterPro" id="IPR025282">
    <property type="entry name" value="DUF4214"/>
</dbReference>
<name>A0A7X4KE35_9BURK</name>
<dbReference type="AlphaFoldDB" id="A0A7X4KE35"/>
<dbReference type="InterPro" id="IPR038255">
    <property type="entry name" value="PBS_linker_sf"/>
</dbReference>
<dbReference type="Gene3D" id="2.60.40.10">
    <property type="entry name" value="Immunoglobulins"/>
    <property type="match status" value="1"/>
</dbReference>
<sequence>MGFAMWNVAISYDDPSNFMADKALFNAAINAAVTYLNEFVVGSTTLNVLVSVSATATGRFAGNGAITIDHVANGLTYMSAEAAKELAAGTNLNGNEADLMIFVDPTSDYFKGLYFDGGAYNSPRVVPNNMTDGLSVVLHELIHGMGITSYRDTATSQYHGTARTIWDKYVTESNGKLYLDMPGFASHGIDPVEVSSTSVSQNNSHIGDASNLNEGYLDDVMNGLFFYGGHHYQMSQLDVLILQGLGYNVTMPDNLQVSDGSLTGKGLIKPQIVAGTSATAMTSNIMHLSGTAQAGSTTSILEHNTLLAQSKADANGNWSLDIVIDPSLNASSLVVRDGSHVIDSAPLSVTRSTAAGLHLYGSAQFNKLVGGSHDDVFTAGPRGAAMSGGAGLDKVEYQGETRAANIILRQGDGSYNVTGATGSDFLSGVERLQFSDAAVALDTGVNEIAGQAYRIYQAAFNRTPDAGGLGFWINGMDHGASLLDVARNFVASDEYKALYGAQPTNAEIVTRYYQNVLHRAPDQGGFNYWTDLMDHKGSSAAEVLANFAQSAENVAALVGVMQNGVSYTPYG</sequence>
<dbReference type="InterPro" id="IPR013783">
    <property type="entry name" value="Ig-like_fold"/>
</dbReference>
<dbReference type="EMBL" id="WWCK01000007">
    <property type="protein sequence ID" value="MYM70014.1"/>
    <property type="molecule type" value="Genomic_DNA"/>
</dbReference>
<evidence type="ECO:0000259" key="1">
    <source>
        <dbReference type="Pfam" id="PF13946"/>
    </source>
</evidence>
<reference evidence="2 3" key="1">
    <citation type="submission" date="2019-12" db="EMBL/GenBank/DDBJ databases">
        <title>Novel species isolated from a subtropical stream in China.</title>
        <authorList>
            <person name="Lu H."/>
        </authorList>
    </citation>
    <scope>NUCLEOTIDE SEQUENCE [LARGE SCALE GENOMIC DNA]</scope>
    <source>
        <strain evidence="2 3">FT55W</strain>
    </source>
</reference>
<organism evidence="2 3">
    <name type="scientific">Duganella rivi</name>
    <dbReference type="NCBI Taxonomy" id="2666083"/>
    <lineage>
        <taxon>Bacteria</taxon>
        <taxon>Pseudomonadati</taxon>
        <taxon>Pseudomonadota</taxon>
        <taxon>Betaproteobacteria</taxon>
        <taxon>Burkholderiales</taxon>
        <taxon>Oxalobacteraceae</taxon>
        <taxon>Telluria group</taxon>
        <taxon>Duganella</taxon>
    </lineage>
</organism>
<dbReference type="InterPro" id="IPR011049">
    <property type="entry name" value="Serralysin-like_metalloprot_C"/>
</dbReference>
<evidence type="ECO:0000313" key="2">
    <source>
        <dbReference type="EMBL" id="MYM70014.1"/>
    </source>
</evidence>
<feature type="domain" description="DUF4214" evidence="1">
    <location>
        <begin position="486"/>
        <end position="555"/>
    </location>
</feature>
<gene>
    <name evidence="2" type="ORF">GTP45_24645</name>
</gene>
<evidence type="ECO:0000313" key="3">
    <source>
        <dbReference type="Proteomes" id="UP000450012"/>
    </source>
</evidence>
<dbReference type="RefSeq" id="WP_161016499.1">
    <property type="nucleotide sequence ID" value="NZ_WWCK01000007.1"/>
</dbReference>
<protein>
    <submittedName>
        <fullName evidence="2">DUF4214 domain-containing protein</fullName>
    </submittedName>
</protein>
<dbReference type="Gene3D" id="1.10.3130.20">
    <property type="entry name" value="Phycobilisome linker domain"/>
    <property type="match status" value="1"/>
</dbReference>
<dbReference type="Pfam" id="PF13946">
    <property type="entry name" value="DUF4214"/>
    <property type="match status" value="1"/>
</dbReference>
<dbReference type="SUPFAM" id="SSF51120">
    <property type="entry name" value="beta-Roll"/>
    <property type="match status" value="1"/>
</dbReference>